<evidence type="ECO:0000313" key="1">
    <source>
        <dbReference type="EMBL" id="CAG9772806.1"/>
    </source>
</evidence>
<accession>A0A9N9QN97</accession>
<dbReference type="EMBL" id="OU892284">
    <property type="protein sequence ID" value="CAG9772806.1"/>
    <property type="molecule type" value="Genomic_DNA"/>
</dbReference>
<dbReference type="InterPro" id="IPR049813">
    <property type="entry name" value="Elp-1-like_TD"/>
</dbReference>
<keyword evidence="2" id="KW-1185">Reference proteome</keyword>
<name>A0A9N9QN97_9CUCU</name>
<evidence type="ECO:0000313" key="2">
    <source>
        <dbReference type="Proteomes" id="UP001152799"/>
    </source>
</evidence>
<dbReference type="OrthoDB" id="6784517at2759"/>
<reference evidence="1" key="1">
    <citation type="submission" date="2022-01" db="EMBL/GenBank/DDBJ databases">
        <authorList>
            <person name="King R."/>
        </authorList>
    </citation>
    <scope>NUCLEOTIDE SEQUENCE</scope>
</reference>
<gene>
    <name evidence="1" type="ORF">CEUTPL_LOCUS13209</name>
</gene>
<sequence length="289" mass="32006">MTTCAQCKLNISDDNHGNNIVKCDICNLDYCGSCFPVSVTEVRVIPLKKRVLFICCPNCRSAVKRSKYHAEKIRHMEEEIQLLKSTIADKITIISDKTKIIDLLHKEQQDMPSNMPSVRAADEHGELEGAQITLSQVGRAVDSAMAHSNVDIQAQAKDGQSSSASITKNADFVGVVRHNGNNKDVQSIKNSQFIGVPKKKWLHVSQAQNSATCESVLAYVKNKASITNRGEISVAQLRTKGDTSSFKVGIDSKYIPQEKNSKQHIGKAKSFHKLNFDLIKDLPGIWKEN</sequence>
<dbReference type="AlphaFoldDB" id="A0A9N9QN97"/>
<proteinExistence type="predicted"/>
<organism evidence="1 2">
    <name type="scientific">Ceutorhynchus assimilis</name>
    <name type="common">cabbage seed weevil</name>
    <dbReference type="NCBI Taxonomy" id="467358"/>
    <lineage>
        <taxon>Eukaryota</taxon>
        <taxon>Metazoa</taxon>
        <taxon>Ecdysozoa</taxon>
        <taxon>Arthropoda</taxon>
        <taxon>Hexapoda</taxon>
        <taxon>Insecta</taxon>
        <taxon>Pterygota</taxon>
        <taxon>Neoptera</taxon>
        <taxon>Endopterygota</taxon>
        <taxon>Coleoptera</taxon>
        <taxon>Polyphaga</taxon>
        <taxon>Cucujiformia</taxon>
        <taxon>Curculionidae</taxon>
        <taxon>Ceutorhynchinae</taxon>
        <taxon>Ceutorhynchus</taxon>
    </lineage>
</organism>
<protein>
    <submittedName>
        <fullName evidence="1">Uncharacterized protein</fullName>
    </submittedName>
</protein>
<dbReference type="Proteomes" id="UP001152799">
    <property type="component" value="Chromosome 8"/>
</dbReference>
<dbReference type="CDD" id="cd21931">
    <property type="entry name" value="TD_EMAP-like"/>
    <property type="match status" value="1"/>
</dbReference>